<name>A0A5C6UUI5_9FLAO</name>
<sequence length="586" mass="69001">MQELLNKFSDLLKQEFNKELITEGKTLMEDIEKEFNQLREKALETFLEDPENKPEDFSPAPSEDEQKFAELKTEFKDKRKAYAERRAKEEKENLDRKLAIIKQISSITKDEENIKKAFDTFKALQEEWNGIGRVPGDRHKEVLQDYHNAVDTFYYDIKIYKDLLENDLKKNLETKQNIVKNLEVISKAETENLEENVKKYQQEWYDVGPVPRDEFEPLKARFDKALDAAYEIIKTRRAARKEELDKNLALKKGLLGKTREITEKLPNNAKAWNKATEKIIEIQQAWKQVGYGPRKENEEVWKEFRAECDTFFEHKSKFFEDFKKELSLNQTEKEALCDQAEVLKDSTDWKETSRKLIDLQKKWKNIGPAPMAFEQKLWKRFRAACDAFFEAKEKSAKELDAKFEDNYKAKLEFIEAFKGVKLPEDKQEAAKEIKSKLSEWNKLGKVPKDKITEVNNAFNSILDEKMEAIGLAKEELEHSKFTSRIQGLLQENDFEKLLQKEKRFINEKIEEFKKQAIQFENNMAFFNSSSAKKNPLLVEAEKKITATRNAIEKMENQIKYINKNMRQKIKELQANETETQNEEAAN</sequence>
<feature type="coiled-coil region" evidence="1">
    <location>
        <begin position="72"/>
        <end position="127"/>
    </location>
</feature>
<comment type="caution">
    <text evidence="3">The sequence shown here is derived from an EMBL/GenBank/DDBJ whole genome shotgun (WGS) entry which is preliminary data.</text>
</comment>
<evidence type="ECO:0000256" key="2">
    <source>
        <dbReference type="SAM" id="MobiDB-lite"/>
    </source>
</evidence>
<dbReference type="OrthoDB" id="5422202at2"/>
<keyword evidence="4" id="KW-1185">Reference proteome</keyword>
<gene>
    <name evidence="3" type="ORF">FRX97_09200</name>
</gene>
<keyword evidence="1" id="KW-0175">Coiled coil</keyword>
<reference evidence="3 4" key="1">
    <citation type="submission" date="2019-08" db="EMBL/GenBank/DDBJ databases">
        <title>Genome of Luteibaculum oceani JCM 18817.</title>
        <authorList>
            <person name="Bowman J.P."/>
        </authorList>
    </citation>
    <scope>NUCLEOTIDE SEQUENCE [LARGE SCALE GENOMIC DNA]</scope>
    <source>
        <strain evidence="3 4">JCM 18817</strain>
    </source>
</reference>
<accession>A0A5C6UUI5</accession>
<feature type="coiled-coil region" evidence="1">
    <location>
        <begin position="495"/>
        <end position="582"/>
    </location>
</feature>
<dbReference type="AlphaFoldDB" id="A0A5C6UUI5"/>
<dbReference type="Pfam" id="PF03993">
    <property type="entry name" value="DUF349"/>
    <property type="match status" value="5"/>
</dbReference>
<dbReference type="EMBL" id="VORB01000008">
    <property type="protein sequence ID" value="TXC77032.1"/>
    <property type="molecule type" value="Genomic_DNA"/>
</dbReference>
<organism evidence="3 4">
    <name type="scientific">Luteibaculum oceani</name>
    <dbReference type="NCBI Taxonomy" id="1294296"/>
    <lineage>
        <taxon>Bacteria</taxon>
        <taxon>Pseudomonadati</taxon>
        <taxon>Bacteroidota</taxon>
        <taxon>Flavobacteriia</taxon>
        <taxon>Flavobacteriales</taxon>
        <taxon>Luteibaculaceae</taxon>
        <taxon>Luteibaculum</taxon>
    </lineage>
</organism>
<dbReference type="RefSeq" id="WP_147014920.1">
    <property type="nucleotide sequence ID" value="NZ_VORB01000008.1"/>
</dbReference>
<evidence type="ECO:0000313" key="3">
    <source>
        <dbReference type="EMBL" id="TXC77032.1"/>
    </source>
</evidence>
<dbReference type="InterPro" id="IPR007139">
    <property type="entry name" value="DUF349"/>
</dbReference>
<proteinExistence type="predicted"/>
<feature type="region of interest" description="Disordered" evidence="2">
    <location>
        <begin position="45"/>
        <end position="70"/>
    </location>
</feature>
<dbReference type="Proteomes" id="UP000321168">
    <property type="component" value="Unassembled WGS sequence"/>
</dbReference>
<evidence type="ECO:0000313" key="4">
    <source>
        <dbReference type="Proteomes" id="UP000321168"/>
    </source>
</evidence>
<protein>
    <submittedName>
        <fullName evidence="3">DUF349 domain-containing protein</fullName>
    </submittedName>
</protein>
<evidence type="ECO:0000256" key="1">
    <source>
        <dbReference type="SAM" id="Coils"/>
    </source>
</evidence>